<name>A0A0A0UV96_BIFBR</name>
<geneLocation type="plasmid" evidence="2">
    <name>megaplasmid pMP7017</name>
</geneLocation>
<gene>
    <name evidence="2" type="ORF">B7017_p0114</name>
</gene>
<evidence type="ECO:0000256" key="1">
    <source>
        <dbReference type="SAM" id="MobiDB-lite"/>
    </source>
</evidence>
<accession>A0A0A0UV96</accession>
<dbReference type="SUPFAM" id="SSF52540">
    <property type="entry name" value="P-loop containing nucleoside triphosphate hydrolases"/>
    <property type="match status" value="1"/>
</dbReference>
<evidence type="ECO:0000313" key="2">
    <source>
        <dbReference type="EMBL" id="AIW55168.1"/>
    </source>
</evidence>
<proteinExistence type="predicted"/>
<organism evidence="2">
    <name type="scientific">Bifidobacterium breve</name>
    <dbReference type="NCBI Taxonomy" id="1685"/>
    <lineage>
        <taxon>Bacteria</taxon>
        <taxon>Bacillati</taxon>
        <taxon>Actinomycetota</taxon>
        <taxon>Actinomycetes</taxon>
        <taxon>Bifidobacteriales</taxon>
        <taxon>Bifidobacteriaceae</taxon>
        <taxon>Bifidobacterium</taxon>
    </lineage>
</organism>
<dbReference type="EMBL" id="KM406416">
    <property type="protein sequence ID" value="AIW55168.1"/>
    <property type="molecule type" value="Genomic_DNA"/>
</dbReference>
<dbReference type="Gene3D" id="3.40.50.300">
    <property type="entry name" value="P-loop containing nucleotide triphosphate hydrolases"/>
    <property type="match status" value="1"/>
</dbReference>
<dbReference type="AlphaFoldDB" id="A0A0A0UV96"/>
<dbReference type="InterPro" id="IPR027417">
    <property type="entry name" value="P-loop_NTPase"/>
</dbReference>
<feature type="region of interest" description="Disordered" evidence="1">
    <location>
        <begin position="794"/>
        <end position="820"/>
    </location>
</feature>
<reference evidence="2" key="1">
    <citation type="journal article" date="2015" name="Appl. Environ. Microbiol.">
        <title>Discovery of a conjugative megaplasmid in Bifidobacterium breve.</title>
        <authorList>
            <person name="Bottacini F."/>
            <person name="O'Connell Motherway M."/>
            <person name="Casey E."/>
            <person name="McDonnell B."/>
            <person name="Mahony J."/>
            <person name="Ventura M."/>
            <person name="van Sinderen D."/>
        </authorList>
    </citation>
    <scope>NUCLEOTIDE SEQUENCE</scope>
    <source>
        <strain evidence="2">JCM 7017</strain>
        <plasmid evidence="2">megaplasmid pMP7017</plasmid>
    </source>
</reference>
<protein>
    <submittedName>
        <fullName evidence="2">FtsK/SpoIIIE family protein</fullName>
    </submittedName>
</protein>
<keyword evidence="2" id="KW-0614">Plasmid</keyword>
<sequence length="882" mass="97511">MPRGNFYRPESFISPASEYGLLRSATPDRTVWLYARIPWSTALLDGANDQKRMDTAQQLMAFFDGLANQVTVAGMRYRYMLQSEYREFHILAGSMPVPYRPPLETRRTELGQYQSIYYRNEKTCKQFAVVGVPLRLIGETNHNRKPGMLQRALTWYDRMCYSVANGCPMFEEYLPDAHKIERIMLNAGLEPFTLMDEHERERLVAMMESWWVGRANSSALPILAENAHVHFFPDNATCISAKNLYDEGVNCNDWGIDNEYPASICFARTSDFNQSNITDPSNLWIAKLMEVGRAGGANAVATSIRGKVEPAKVTADQIRRNSRTIDESIKERYEKNHEATGDMNEIKERLDYKKSIYETPDMPPSIIDLSIATCVAGTEQMAIDALGRIPNIEFTNLTTASEQLMAFKSMQACSNVRMTPYEIHWSATCVAGGGVSSFAKAGDKTGALAGMTEANRQSVYIGTTTVQDQDMAPGIIIAGKTGSGKSMLLVSLFLQWAKIPSRSGQGNTPCILINPKEGDDFEDAVTAMGGRVVRADSDFANGTFDPFMVMEDRERAKEMASIMLSNILHPNGDDASMELAIAAMLDYGIKHGAKATGTAITLAAKAYAQAVQDNSDPSEIGLPTNTIEVYKQIRIAFNSYQAMRLIFGTKDDIQPLRISHNLTLINAGRRSLVPEAGSENTVTGRIQQWTLRMIVLGAGASISGRDGMVGVDEAWCIGGKGKGASRTVEEWMRTARSRRFTPVFASQKTQEFVDAGMTGGVSRGFLLSLDDPPEVDGTVSPAKAAERFLQIDDTSGHIRKRMSQSDRLDNGAPNPSSLRRLVDPKTKRTIRGAVAYFKDGSNQPIPIEIVIPPDLLKDISTTATDKIAREQRKQKERKDNGL</sequence>